<name>A0ACC2U2A5_9FUNG</name>
<keyword evidence="2" id="KW-1185">Reference proteome</keyword>
<comment type="caution">
    <text evidence="1">The sequence shown here is derived from an EMBL/GenBank/DDBJ whole genome shotgun (WGS) entry which is preliminary data.</text>
</comment>
<evidence type="ECO:0000313" key="2">
    <source>
        <dbReference type="Proteomes" id="UP001165960"/>
    </source>
</evidence>
<dbReference type="Proteomes" id="UP001165960">
    <property type="component" value="Unassembled WGS sequence"/>
</dbReference>
<gene>
    <name evidence="1" type="ORF">DSO57_1020219</name>
</gene>
<proteinExistence type="predicted"/>
<dbReference type="EMBL" id="QTSX02001514">
    <property type="protein sequence ID" value="KAJ9080880.1"/>
    <property type="molecule type" value="Genomic_DNA"/>
</dbReference>
<protein>
    <submittedName>
        <fullName evidence="1">Uncharacterized protein</fullName>
    </submittedName>
</protein>
<accession>A0ACC2U2A5</accession>
<evidence type="ECO:0000313" key="1">
    <source>
        <dbReference type="EMBL" id="KAJ9080880.1"/>
    </source>
</evidence>
<reference evidence="1" key="1">
    <citation type="submission" date="2022-04" db="EMBL/GenBank/DDBJ databases">
        <title>Genome of the entomopathogenic fungus Entomophthora muscae.</title>
        <authorList>
            <person name="Elya C."/>
            <person name="Lovett B.R."/>
            <person name="Lee E."/>
            <person name="Macias A.M."/>
            <person name="Hajek A.E."/>
            <person name="De Bivort B.L."/>
            <person name="Kasson M.T."/>
            <person name="De Fine Licht H.H."/>
            <person name="Stajich J.E."/>
        </authorList>
    </citation>
    <scope>NUCLEOTIDE SEQUENCE</scope>
    <source>
        <strain evidence="1">Berkeley</strain>
    </source>
</reference>
<organism evidence="1 2">
    <name type="scientific">Entomophthora muscae</name>
    <dbReference type="NCBI Taxonomy" id="34485"/>
    <lineage>
        <taxon>Eukaryota</taxon>
        <taxon>Fungi</taxon>
        <taxon>Fungi incertae sedis</taxon>
        <taxon>Zoopagomycota</taxon>
        <taxon>Entomophthoromycotina</taxon>
        <taxon>Entomophthoromycetes</taxon>
        <taxon>Entomophthorales</taxon>
        <taxon>Entomophthoraceae</taxon>
        <taxon>Entomophthora</taxon>
    </lineage>
</organism>
<sequence length="88" mass="9267">MGLHEACTRSGSRTGHFLGGTAAGKLFKGVGSSLHVGKLNRTLLIKVIIPTNNADLGLARLDGINTNLYRLDSSSTSTNRSLDGTRRG</sequence>